<dbReference type="RefSeq" id="WP_059352033.1">
    <property type="nucleotide sequence ID" value="NZ_LDYG01000054.1"/>
</dbReference>
<evidence type="ECO:0000313" key="3">
    <source>
        <dbReference type="Proteomes" id="UP000074108"/>
    </source>
</evidence>
<reference evidence="2 3" key="1">
    <citation type="journal article" date="2016" name="Front. Microbiol.">
        <title>Microevolution Analysis of Bacillus coahuilensis Unveils Differences in Phosphorus Acquisition Strategies and Their Regulation.</title>
        <authorList>
            <person name="Gomez-Lunar Z."/>
            <person name="Hernandez-Gonzalez I."/>
            <person name="Rodriguez-Torres M.D."/>
            <person name="Souza V."/>
            <person name="Olmedo-Alvarez G."/>
        </authorList>
    </citation>
    <scope>NUCLEOTIDE SEQUENCE [LARGE SCALE GENOMIC DNA]</scope>
    <source>
        <strain evidence="3">p1.1.43</strain>
    </source>
</reference>
<keyword evidence="1" id="KW-0812">Transmembrane</keyword>
<organism evidence="2 3">
    <name type="scientific">Bacillus coahuilensis p1.1.43</name>
    <dbReference type="NCBI Taxonomy" id="1150625"/>
    <lineage>
        <taxon>Bacteria</taxon>
        <taxon>Bacillati</taxon>
        <taxon>Bacillota</taxon>
        <taxon>Bacilli</taxon>
        <taxon>Bacillales</taxon>
        <taxon>Bacillaceae</taxon>
        <taxon>Bacillus</taxon>
    </lineage>
</organism>
<dbReference type="OrthoDB" id="8757095at2"/>
<proteinExistence type="predicted"/>
<dbReference type="Proteomes" id="UP000074108">
    <property type="component" value="Unassembled WGS sequence"/>
</dbReference>
<dbReference type="EMBL" id="LDYG01000054">
    <property type="protein sequence ID" value="KUP04097.1"/>
    <property type="molecule type" value="Genomic_DNA"/>
</dbReference>
<name>A0A147K476_9BACI</name>
<dbReference type="STRING" id="1150625.Q75_16595"/>
<feature type="transmembrane region" description="Helical" evidence="1">
    <location>
        <begin position="115"/>
        <end position="136"/>
    </location>
</feature>
<evidence type="ECO:0000313" key="2">
    <source>
        <dbReference type="EMBL" id="KUP04097.1"/>
    </source>
</evidence>
<gene>
    <name evidence="2" type="ORF">Q75_16595</name>
</gene>
<accession>A0A147K476</accession>
<keyword evidence="3" id="KW-1185">Reference proteome</keyword>
<dbReference type="Pfam" id="PF11193">
    <property type="entry name" value="DUF2812"/>
    <property type="match status" value="1"/>
</dbReference>
<dbReference type="PATRIC" id="fig|1150625.3.peg.3486"/>
<protein>
    <recommendedName>
        <fullName evidence="4">DUF2812 domain-containing protein</fullName>
    </recommendedName>
</protein>
<keyword evidence="1" id="KW-0472">Membrane</keyword>
<comment type="caution">
    <text evidence="2">The sequence shown here is derived from an EMBL/GenBank/DDBJ whole genome shotgun (WGS) entry which is preliminary data.</text>
</comment>
<evidence type="ECO:0008006" key="4">
    <source>
        <dbReference type="Google" id="ProtNLM"/>
    </source>
</evidence>
<dbReference type="AlphaFoldDB" id="A0A147K476"/>
<keyword evidence="1" id="KW-1133">Transmembrane helix</keyword>
<evidence type="ECO:0000256" key="1">
    <source>
        <dbReference type="SAM" id="Phobius"/>
    </source>
</evidence>
<feature type="transmembrane region" description="Helical" evidence="1">
    <location>
        <begin position="175"/>
        <end position="196"/>
    </location>
</feature>
<sequence length="204" mass="24309">MKRLRYFMDLDKEEEWLNEKAKEGNVLYQKSFFYHFKATTEKDPTLKLDYRTFKHREDFEDYIALFEDSGWKHIAGSKRSGVQYFQRVSNEATGDIFSDSHSKAERYKRYAQTSASLLFTYFILLIGLMSADVLHLQEMLQPKSLYYTPGLWEKEGADFWRAFLFETPFAFFRGFAWLLFPIAIVIFFLSATISYIKYEKLVNQ</sequence>
<dbReference type="InterPro" id="IPR021359">
    <property type="entry name" value="DUF2812"/>
</dbReference>